<reference evidence="1" key="1">
    <citation type="journal article" date="2014" name="Front. Microbiol.">
        <title>High frequency of phylogenetically diverse reductive dehalogenase-homologous genes in deep subseafloor sedimentary metagenomes.</title>
        <authorList>
            <person name="Kawai M."/>
            <person name="Futagami T."/>
            <person name="Toyoda A."/>
            <person name="Takaki Y."/>
            <person name="Nishi S."/>
            <person name="Hori S."/>
            <person name="Arai W."/>
            <person name="Tsubouchi T."/>
            <person name="Morono Y."/>
            <person name="Uchiyama I."/>
            <person name="Ito T."/>
            <person name="Fujiyama A."/>
            <person name="Inagaki F."/>
            <person name="Takami H."/>
        </authorList>
    </citation>
    <scope>NUCLEOTIDE SEQUENCE</scope>
    <source>
        <strain evidence="1">Expedition CK06-06</strain>
    </source>
</reference>
<proteinExistence type="predicted"/>
<gene>
    <name evidence="1" type="ORF">S03H2_07740</name>
</gene>
<organism evidence="1">
    <name type="scientific">marine sediment metagenome</name>
    <dbReference type="NCBI Taxonomy" id="412755"/>
    <lineage>
        <taxon>unclassified sequences</taxon>
        <taxon>metagenomes</taxon>
        <taxon>ecological metagenomes</taxon>
    </lineage>
</organism>
<feature type="non-terminal residue" evidence="1">
    <location>
        <position position="227"/>
    </location>
</feature>
<protein>
    <submittedName>
        <fullName evidence="1">Uncharacterized protein</fullName>
    </submittedName>
</protein>
<comment type="caution">
    <text evidence="1">The sequence shown here is derived from an EMBL/GenBank/DDBJ whole genome shotgun (WGS) entry which is preliminary data.</text>
</comment>
<name>X1FY23_9ZZZZ</name>
<sequence length="227" mass="25412">MNGDEKVKEKFFVKEEFIEYWAESFAEALKRHTTKIEWLERREIKLDTARTAWPVDMIPPEGFDSGNYIRVLSLDGTATLRLDTLGSHEFDLTIFTEFKQLFHKVLITNTAQAGKKLILALGRGDFSFPEATQKVQPADIQAQLRTVVADNITPLGANGLYESPAFDALNYSRITLLAFSDQASTANGVQVQQSIDGEDDHWDYSTNYTLAAGVPVAATIELVARYV</sequence>
<dbReference type="EMBL" id="BARU01003624">
    <property type="protein sequence ID" value="GAH25668.1"/>
    <property type="molecule type" value="Genomic_DNA"/>
</dbReference>
<accession>X1FY23</accession>
<dbReference type="AlphaFoldDB" id="X1FY23"/>
<evidence type="ECO:0000313" key="1">
    <source>
        <dbReference type="EMBL" id="GAH25668.1"/>
    </source>
</evidence>